<dbReference type="Gene3D" id="3.30.70.1320">
    <property type="entry name" value="Multidrug efflux transporter AcrB pore domain like"/>
    <property type="match status" value="1"/>
</dbReference>
<feature type="transmembrane region" description="Helical" evidence="2">
    <location>
        <begin position="957"/>
        <end position="976"/>
    </location>
</feature>
<evidence type="ECO:0000313" key="3">
    <source>
        <dbReference type="EMBL" id="RBI68155.1"/>
    </source>
</evidence>
<organism evidence="3 4">
    <name type="scientific">Vreelandella sulfidaeris</name>
    <dbReference type="NCBI Taxonomy" id="115553"/>
    <lineage>
        <taxon>Bacteria</taxon>
        <taxon>Pseudomonadati</taxon>
        <taxon>Pseudomonadota</taxon>
        <taxon>Gammaproteobacteria</taxon>
        <taxon>Oceanospirillales</taxon>
        <taxon>Halomonadaceae</taxon>
        <taxon>Vreelandella</taxon>
    </lineage>
</organism>
<dbReference type="InterPro" id="IPR001036">
    <property type="entry name" value="Acrflvin-R"/>
</dbReference>
<dbReference type="OrthoDB" id="5287122at2"/>
<feature type="transmembrane region" description="Helical" evidence="2">
    <location>
        <begin position="885"/>
        <end position="905"/>
    </location>
</feature>
<dbReference type="Pfam" id="PF00873">
    <property type="entry name" value="ACR_tran"/>
    <property type="match status" value="1"/>
</dbReference>
<dbReference type="PRINTS" id="PR00702">
    <property type="entry name" value="ACRIFLAVINRP"/>
</dbReference>
<feature type="transmembrane region" description="Helical" evidence="2">
    <location>
        <begin position="911"/>
        <end position="936"/>
    </location>
</feature>
<accession>A0A365TQY4</accession>
<evidence type="ECO:0000256" key="1">
    <source>
        <dbReference type="SAM" id="MobiDB-lite"/>
    </source>
</evidence>
<feature type="transmembrane region" description="Helical" evidence="2">
    <location>
        <begin position="988"/>
        <end position="1012"/>
    </location>
</feature>
<keyword evidence="4" id="KW-1185">Reference proteome</keyword>
<dbReference type="GO" id="GO:0005886">
    <property type="term" value="C:plasma membrane"/>
    <property type="evidence" value="ECO:0007669"/>
    <property type="project" value="TreeGrafter"/>
</dbReference>
<dbReference type="Gene3D" id="3.30.70.1440">
    <property type="entry name" value="Multidrug efflux transporter AcrB pore domain"/>
    <property type="match status" value="1"/>
</dbReference>
<dbReference type="Gene3D" id="3.30.2090.10">
    <property type="entry name" value="Multidrug efflux transporter AcrB TolC docking domain, DN and DC subdomains"/>
    <property type="match status" value="2"/>
</dbReference>
<feature type="transmembrane region" description="Helical" evidence="2">
    <location>
        <begin position="20"/>
        <end position="36"/>
    </location>
</feature>
<dbReference type="Gene3D" id="1.20.1640.10">
    <property type="entry name" value="Multidrug efflux transporter AcrB transmembrane domain"/>
    <property type="match status" value="2"/>
</dbReference>
<feature type="transmembrane region" description="Helical" evidence="2">
    <location>
        <begin position="333"/>
        <end position="353"/>
    </location>
</feature>
<dbReference type="SUPFAM" id="SSF82866">
    <property type="entry name" value="Multidrug efflux transporter AcrB transmembrane domain"/>
    <property type="match status" value="2"/>
</dbReference>
<feature type="transmembrane region" description="Helical" evidence="2">
    <location>
        <begin position="385"/>
        <end position="410"/>
    </location>
</feature>
<name>A0A365TQY4_9GAMM</name>
<dbReference type="GO" id="GO:0042910">
    <property type="term" value="F:xenobiotic transmembrane transporter activity"/>
    <property type="evidence" value="ECO:0007669"/>
    <property type="project" value="TreeGrafter"/>
</dbReference>
<feature type="transmembrane region" description="Helical" evidence="2">
    <location>
        <begin position="532"/>
        <end position="550"/>
    </location>
</feature>
<keyword evidence="2" id="KW-0812">Transmembrane</keyword>
<reference evidence="4" key="1">
    <citation type="submission" date="2018-06" db="EMBL/GenBank/DDBJ databases">
        <title>Whole genome sequencing of four bacterial strains from South Shetland trench revealing bio-synthetic gene clusters.</title>
        <authorList>
            <person name="Abdel-Mageed W.M."/>
            <person name="Lehri B."/>
            <person name="Jarmusch S."/>
            <person name="Miranda K."/>
            <person name="Goodfellow M."/>
            <person name="Jaspars M."/>
            <person name="Karlyshev A.V."/>
        </authorList>
    </citation>
    <scope>NUCLEOTIDE SEQUENCE [LARGE SCALE GENOMIC DNA]</scope>
    <source>
        <strain evidence="4">SST4</strain>
    </source>
</reference>
<dbReference type="RefSeq" id="WP_113269108.1">
    <property type="nucleotide sequence ID" value="NZ_QNTU01000003.1"/>
</dbReference>
<sequence length="1046" mass="113190">MKVPRGPLAWMVDHGVAPNLLMVLFIVGGLMASLAIKKEVFPEFDIEVVQVTISYPGATPEDVEQSLLLPVEAAIADVEGIDELTATASEGSANVSATLIDGIDVMRAYQDIQQAVNAITTLPSAADPPRFTLAGRSRSVLSLQVYGQVGLEALHDAAEDVRGKLQATSGISRVELSGNREREIQVHLDEEAIERYGLDHQELASRIAEEALDLASGQLTTAEGEWLIRYQGRRNSADAFAELPILTSTQGAPIALGEIARVSGGFAETDREEFYNGQPGLSVDVYQIGDQTPTSISEAVTGELERLRAGMPEGVSLDISRDSSEIYEDRLSLLLKNAWMGLALVLVLMALFLEARLAFWVTLGIPTAFLGAMLFLPWVGVSLNIMSMFAFIIALGIVVDDAIIVGENIYSYREEGYSLRDAAVKGASEIATPLTFAILSNIVAFLPLLFLPGFLGLIFATVPVVVVTVFLISWLEALVILPAHLAHSRKPRQTPAWQRPLEALRQRLQGGLHHFTYHQFEPFLQRALNQRLLSISLGIAILLIALSWAMSGRLGFSLMPRVESDEVEASVTLPIGSPISVSRELSQQLLDASEQLSQREESLSFSSTHTRLDGESLEVELEIAPESLDIWPPSRVAREWRALTGDLLGAQSVRFASDAGGPGSGAALSLRLSHPDTQILEAAAERLAETLGGYGLTDIDSGLGDGKPQLEMRLSAEGRALGLTGNNLAQALRGPLQGATALEQYVGHSEISVEVRLPTDNRDSLNELYRMPVRTPDGLSVPLSRVADITISQASSSLERINGRRIITVTADSESDMAINQVLATLQEEVFPNLEATWPGLEVSMGGRQQDTADNLATLKTSMWLMIAALYALLAIPFRSYLQPLLVLAAIPFGIVGAVAGHMIMGFGLSIISLLGMLALSGVVINDALVLIDYANRKRREGMAPREAIVAAATRRLRPIMMTTLTTFLGLAPMILETSRQARFMIPMAISLGFGMLFATVILLILVPCLYLGMENVRERLSAPRQPALANNKQGDNQPSQEEGTH</sequence>
<dbReference type="Gene3D" id="3.30.70.1430">
    <property type="entry name" value="Multidrug efflux transporter AcrB pore domain"/>
    <property type="match status" value="2"/>
</dbReference>
<evidence type="ECO:0000313" key="4">
    <source>
        <dbReference type="Proteomes" id="UP000252204"/>
    </source>
</evidence>
<dbReference type="InterPro" id="IPR027463">
    <property type="entry name" value="AcrB_DN_DC_subdom"/>
</dbReference>
<dbReference type="SUPFAM" id="SSF82693">
    <property type="entry name" value="Multidrug efflux transporter AcrB pore domain, PN1, PN2, PC1 and PC2 subdomains"/>
    <property type="match status" value="2"/>
</dbReference>
<dbReference type="SUPFAM" id="SSF82714">
    <property type="entry name" value="Multidrug efflux transporter AcrB TolC docking domain, DN and DC subdomains"/>
    <property type="match status" value="2"/>
</dbReference>
<dbReference type="AlphaFoldDB" id="A0A365TQY4"/>
<comment type="caution">
    <text evidence="3">The sequence shown here is derived from an EMBL/GenBank/DDBJ whole genome shotgun (WGS) entry which is preliminary data.</text>
</comment>
<keyword evidence="2" id="KW-1133">Transmembrane helix</keyword>
<keyword evidence="2" id="KW-0472">Membrane</keyword>
<protein>
    <submittedName>
        <fullName evidence="3">AcrB/AcrD/AcrF family protein</fullName>
    </submittedName>
</protein>
<feature type="region of interest" description="Disordered" evidence="1">
    <location>
        <begin position="1025"/>
        <end position="1046"/>
    </location>
</feature>
<dbReference type="Proteomes" id="UP000252204">
    <property type="component" value="Unassembled WGS sequence"/>
</dbReference>
<feature type="transmembrane region" description="Helical" evidence="2">
    <location>
        <begin position="457"/>
        <end position="483"/>
    </location>
</feature>
<feature type="transmembrane region" description="Helical" evidence="2">
    <location>
        <begin position="430"/>
        <end position="451"/>
    </location>
</feature>
<feature type="compositionally biased region" description="Polar residues" evidence="1">
    <location>
        <begin position="1029"/>
        <end position="1046"/>
    </location>
</feature>
<proteinExistence type="predicted"/>
<dbReference type="EMBL" id="QNTU01000003">
    <property type="protein sequence ID" value="RBI68155.1"/>
    <property type="molecule type" value="Genomic_DNA"/>
</dbReference>
<evidence type="ECO:0000256" key="2">
    <source>
        <dbReference type="SAM" id="Phobius"/>
    </source>
</evidence>
<feature type="transmembrane region" description="Helical" evidence="2">
    <location>
        <begin position="861"/>
        <end position="878"/>
    </location>
</feature>
<dbReference type="PANTHER" id="PTHR32063:SF33">
    <property type="entry name" value="RND SUPERFAMILY EFFLUX PUMP PERMEASE COMPONENT"/>
    <property type="match status" value="1"/>
</dbReference>
<dbReference type="PANTHER" id="PTHR32063">
    <property type="match status" value="1"/>
</dbReference>
<gene>
    <name evidence="3" type="ORF">DQ400_07200</name>
</gene>